<keyword evidence="4" id="KW-0472">Membrane</keyword>
<dbReference type="EMBL" id="QKLW01000009">
    <property type="protein sequence ID" value="PYF79183.1"/>
    <property type="molecule type" value="Genomic_DNA"/>
</dbReference>
<comment type="catalytic activity">
    <reaction evidence="3">
        <text>2 GTP = 3',3'-c-di-GMP + 2 diphosphate</text>
        <dbReference type="Rhea" id="RHEA:24898"/>
        <dbReference type="ChEBI" id="CHEBI:33019"/>
        <dbReference type="ChEBI" id="CHEBI:37565"/>
        <dbReference type="ChEBI" id="CHEBI:58805"/>
        <dbReference type="EC" id="2.7.7.65"/>
    </reaction>
</comment>
<dbReference type="AlphaFoldDB" id="A0A318UTG2"/>
<dbReference type="EC" id="2.7.7.65" evidence="2"/>
<accession>A0A318UTG2</accession>
<dbReference type="Proteomes" id="UP000247551">
    <property type="component" value="Unassembled WGS sequence"/>
</dbReference>
<feature type="transmembrane region" description="Helical" evidence="4">
    <location>
        <begin position="130"/>
        <end position="147"/>
    </location>
</feature>
<dbReference type="CDD" id="cd01949">
    <property type="entry name" value="GGDEF"/>
    <property type="match status" value="1"/>
</dbReference>
<evidence type="ECO:0000313" key="7">
    <source>
        <dbReference type="Proteomes" id="UP000247551"/>
    </source>
</evidence>
<comment type="caution">
    <text evidence="6">The sequence shown here is derived from an EMBL/GenBank/DDBJ whole genome shotgun (WGS) entry which is preliminary data.</text>
</comment>
<dbReference type="InterPro" id="IPR000160">
    <property type="entry name" value="GGDEF_dom"/>
</dbReference>
<name>A0A318UTG2_9GAMM</name>
<keyword evidence="7" id="KW-1185">Reference proteome</keyword>
<evidence type="ECO:0000256" key="3">
    <source>
        <dbReference type="ARBA" id="ARBA00034247"/>
    </source>
</evidence>
<evidence type="ECO:0000256" key="2">
    <source>
        <dbReference type="ARBA" id="ARBA00012528"/>
    </source>
</evidence>
<feature type="transmembrane region" description="Helical" evidence="4">
    <location>
        <begin position="28"/>
        <end position="50"/>
    </location>
</feature>
<dbReference type="NCBIfam" id="TIGR00254">
    <property type="entry name" value="GGDEF"/>
    <property type="match status" value="1"/>
</dbReference>
<dbReference type="Pfam" id="PF00990">
    <property type="entry name" value="GGDEF"/>
    <property type="match status" value="1"/>
</dbReference>
<dbReference type="Gene3D" id="3.30.70.270">
    <property type="match status" value="1"/>
</dbReference>
<dbReference type="PANTHER" id="PTHR45138">
    <property type="entry name" value="REGULATORY COMPONENTS OF SENSORY TRANSDUCTION SYSTEM"/>
    <property type="match status" value="1"/>
</dbReference>
<dbReference type="InterPro" id="IPR050469">
    <property type="entry name" value="Diguanylate_Cyclase"/>
</dbReference>
<feature type="domain" description="GGDEF" evidence="5">
    <location>
        <begin position="224"/>
        <end position="354"/>
    </location>
</feature>
<protein>
    <recommendedName>
        <fullName evidence="2">diguanylate cyclase</fullName>
        <ecNumber evidence="2">2.7.7.65</ecNumber>
    </recommendedName>
</protein>
<evidence type="ECO:0000313" key="6">
    <source>
        <dbReference type="EMBL" id="PYF79183.1"/>
    </source>
</evidence>
<evidence type="ECO:0000256" key="1">
    <source>
        <dbReference type="ARBA" id="ARBA00001946"/>
    </source>
</evidence>
<dbReference type="InterPro" id="IPR043128">
    <property type="entry name" value="Rev_trsase/Diguanyl_cyclase"/>
</dbReference>
<keyword evidence="4" id="KW-0812">Transmembrane</keyword>
<dbReference type="SMART" id="SM00267">
    <property type="entry name" value="GGDEF"/>
    <property type="match status" value="1"/>
</dbReference>
<dbReference type="PANTHER" id="PTHR45138:SF9">
    <property type="entry name" value="DIGUANYLATE CYCLASE DGCM-RELATED"/>
    <property type="match status" value="1"/>
</dbReference>
<keyword evidence="4" id="KW-1133">Transmembrane helix</keyword>
<feature type="transmembrane region" description="Helical" evidence="4">
    <location>
        <begin position="159"/>
        <end position="183"/>
    </location>
</feature>
<evidence type="ECO:0000256" key="4">
    <source>
        <dbReference type="SAM" id="Phobius"/>
    </source>
</evidence>
<dbReference type="PROSITE" id="PS50887">
    <property type="entry name" value="GGDEF"/>
    <property type="match status" value="1"/>
</dbReference>
<comment type="cofactor">
    <cofactor evidence="1">
        <name>Mg(2+)</name>
        <dbReference type="ChEBI" id="CHEBI:18420"/>
    </cofactor>
</comment>
<dbReference type="FunFam" id="3.30.70.270:FF:000001">
    <property type="entry name" value="Diguanylate cyclase domain protein"/>
    <property type="match status" value="1"/>
</dbReference>
<feature type="transmembrane region" description="Helical" evidence="4">
    <location>
        <begin position="80"/>
        <end position="100"/>
    </location>
</feature>
<organism evidence="6 7">
    <name type="scientific">Marinomonas alcarazii</name>
    <dbReference type="NCBI Taxonomy" id="491949"/>
    <lineage>
        <taxon>Bacteria</taxon>
        <taxon>Pseudomonadati</taxon>
        <taxon>Pseudomonadota</taxon>
        <taxon>Gammaproteobacteria</taxon>
        <taxon>Oceanospirillales</taxon>
        <taxon>Oceanospirillaceae</taxon>
        <taxon>Marinomonas</taxon>
    </lineage>
</organism>
<dbReference type="GO" id="GO:0052621">
    <property type="term" value="F:diguanylate cyclase activity"/>
    <property type="evidence" value="ECO:0007669"/>
    <property type="project" value="UniProtKB-EC"/>
</dbReference>
<dbReference type="InterPro" id="IPR029787">
    <property type="entry name" value="Nucleotide_cyclase"/>
</dbReference>
<dbReference type="SUPFAM" id="SSF55073">
    <property type="entry name" value="Nucleotide cyclase"/>
    <property type="match status" value="1"/>
</dbReference>
<feature type="transmembrane region" description="Helical" evidence="4">
    <location>
        <begin position="56"/>
        <end position="73"/>
    </location>
</feature>
<reference evidence="6 7" key="1">
    <citation type="submission" date="2018-06" db="EMBL/GenBank/DDBJ databases">
        <title>Genomic Encyclopedia of Type Strains, Phase III (KMG-III): the genomes of soil and plant-associated and newly described type strains.</title>
        <authorList>
            <person name="Whitman W."/>
        </authorList>
    </citation>
    <scope>NUCLEOTIDE SEQUENCE [LARGE SCALE GENOMIC DNA]</scope>
    <source>
        <strain evidence="6 7">CECT 7730</strain>
    </source>
</reference>
<evidence type="ECO:0000259" key="5">
    <source>
        <dbReference type="PROSITE" id="PS50887"/>
    </source>
</evidence>
<sequence>MANNSQLKHQHPFTSNHVSNSLEQTSRILNIASAAGSIAHFAFIFLFLYLDQTTLAWLNVLSLGAWLLTVRLNRLKQHNISILIMSAEVSVHAFFATSILGAEAGFQYYLWPMTLLIMTTPCLKITWSSAIALFHMTTFALLVLYYPSQQDTVTSLSSVLFIMNVTCASIPFIVAAALTRATYMSQYELMVKLAEKDELTKLFNRRFAIEALTFYMQQQSSNGTPFCISLVDVDNFKQVNDELGHNKGDEVLVKISGYLSQSMRKADISSRWGGEEFLFILPDVELPEIQQRIEAICKDLPNHVSLEEWQQIISCSFGLIQVKTNESLEQAIKRVDDSLYQAKKNGRYQVVSGH</sequence>
<gene>
    <name evidence="6" type="ORF">DFP75_10912</name>
</gene>
<proteinExistence type="predicted"/>
<dbReference type="RefSeq" id="WP_110576892.1">
    <property type="nucleotide sequence ID" value="NZ_QKLW01000009.1"/>
</dbReference>